<dbReference type="EMBL" id="CAJPWZ010002152">
    <property type="protein sequence ID" value="CAG2231684.1"/>
    <property type="molecule type" value="Genomic_DNA"/>
</dbReference>
<dbReference type="InterPro" id="IPR011042">
    <property type="entry name" value="6-blade_b-propeller_TolB-like"/>
</dbReference>
<accession>A0A8S3TDY2</accession>
<keyword evidence="1" id="KW-0175">Coiled coil</keyword>
<dbReference type="OrthoDB" id="6109168at2759"/>
<dbReference type="Proteomes" id="UP000683360">
    <property type="component" value="Unassembled WGS sequence"/>
</dbReference>
<dbReference type="AlphaFoldDB" id="A0A8S3TDY2"/>
<sequence>MATKENVRNEEKKDCIQSLNVFILDHQSGALTPRHGNEQCEARSSKYQEIIVDLFRHQNTLGSIKQSGYSKLETEVQNIQRQGKTLKDAIDAHTNKLLHELSRKWEAIKNDIEDEEKKINKYGIELETRNNSLTNIVDSKNKSAVFEAARTHMSFDVGIDLQTTFDSLPEFSPGKVTQCGIEPLYGILKNVEEQNIPTSISFNVLESYESKLSSIDNIESCFDGSILMNAKQTDVFEGKLNHVKILNGTLEKINDFVVNLDSMAVLPSGDLLLSTGQSVLRTFSPDKKIVKSKYSVAPLKTTAALHITRDGKVIVGANCAFTGEKKIIVMNLNGEHTKTYRVDNNKKLLFEDDSTPTKVTSDKSRNIYVIDKRRNGNGRLIILSGDDNAAVKFIYKGPVSSDQGTFTPNDVVVTETNRVILCDAASLTLHILNTSGRCLVKQSLRKLDIKRTPRCLSIDHRGYVLLGCSGGLDEKNAKLHVIKISST</sequence>
<gene>
    <name evidence="2" type="ORF">MEDL_44453</name>
</gene>
<organism evidence="2 3">
    <name type="scientific">Mytilus edulis</name>
    <name type="common">Blue mussel</name>
    <dbReference type="NCBI Taxonomy" id="6550"/>
    <lineage>
        <taxon>Eukaryota</taxon>
        <taxon>Metazoa</taxon>
        <taxon>Spiralia</taxon>
        <taxon>Lophotrochozoa</taxon>
        <taxon>Mollusca</taxon>
        <taxon>Bivalvia</taxon>
        <taxon>Autobranchia</taxon>
        <taxon>Pteriomorphia</taxon>
        <taxon>Mytilida</taxon>
        <taxon>Mytiloidea</taxon>
        <taxon>Mytilidae</taxon>
        <taxon>Mytilinae</taxon>
        <taxon>Mytilus</taxon>
    </lineage>
</organism>
<comment type="caution">
    <text evidence="2">The sequence shown here is derived from an EMBL/GenBank/DDBJ whole genome shotgun (WGS) entry which is preliminary data.</text>
</comment>
<evidence type="ECO:0000313" key="2">
    <source>
        <dbReference type="EMBL" id="CAG2231684.1"/>
    </source>
</evidence>
<dbReference type="SUPFAM" id="SSF101898">
    <property type="entry name" value="NHL repeat"/>
    <property type="match status" value="1"/>
</dbReference>
<reference evidence="2" key="1">
    <citation type="submission" date="2021-03" db="EMBL/GenBank/DDBJ databases">
        <authorList>
            <person name="Bekaert M."/>
        </authorList>
    </citation>
    <scope>NUCLEOTIDE SEQUENCE</scope>
</reference>
<proteinExistence type="predicted"/>
<keyword evidence="3" id="KW-1185">Reference proteome</keyword>
<evidence type="ECO:0000313" key="3">
    <source>
        <dbReference type="Proteomes" id="UP000683360"/>
    </source>
</evidence>
<dbReference type="Gene3D" id="2.120.10.30">
    <property type="entry name" value="TolB, C-terminal domain"/>
    <property type="match status" value="1"/>
</dbReference>
<feature type="coiled-coil region" evidence="1">
    <location>
        <begin position="69"/>
        <end position="118"/>
    </location>
</feature>
<protein>
    <submittedName>
        <fullName evidence="2">Uncharacterized protein</fullName>
    </submittedName>
</protein>
<evidence type="ECO:0000256" key="1">
    <source>
        <dbReference type="SAM" id="Coils"/>
    </source>
</evidence>
<name>A0A8S3TDY2_MYTED</name>